<dbReference type="Proteomes" id="UP000053758">
    <property type="component" value="Unassembled WGS sequence"/>
</dbReference>
<reference evidence="2" key="1">
    <citation type="submission" date="2014-07" db="EMBL/GenBank/DDBJ databases">
        <title>Draft genome sequence of the yeast Pseudozyma antarctica JCM 10317 known as a producer of lipase B which used in a wide range of industrial applications.</title>
        <authorList>
            <person name="Morita T."/>
            <person name="Saika A."/>
            <person name="Koike H."/>
        </authorList>
    </citation>
    <scope>NUCLEOTIDE SEQUENCE</scope>
    <source>
        <strain evidence="2">JCM 10317</strain>
    </source>
</reference>
<keyword evidence="3" id="KW-1185">Reference proteome</keyword>
<evidence type="ECO:0000313" key="2">
    <source>
        <dbReference type="EMBL" id="GAK64248.1"/>
    </source>
</evidence>
<dbReference type="RefSeq" id="XP_014657888.1">
    <property type="nucleotide sequence ID" value="XM_014802402.1"/>
</dbReference>
<feature type="compositionally biased region" description="Polar residues" evidence="1">
    <location>
        <begin position="191"/>
        <end position="205"/>
    </location>
</feature>
<accession>A0A081CC52</accession>
<feature type="region of interest" description="Disordered" evidence="1">
    <location>
        <begin position="191"/>
        <end position="215"/>
    </location>
</feature>
<organism evidence="2">
    <name type="scientific">Pseudozyma antarctica</name>
    <name type="common">Yeast</name>
    <name type="synonym">Candida antarctica</name>
    <dbReference type="NCBI Taxonomy" id="84753"/>
    <lineage>
        <taxon>Eukaryota</taxon>
        <taxon>Fungi</taxon>
        <taxon>Dikarya</taxon>
        <taxon>Basidiomycota</taxon>
        <taxon>Ustilaginomycotina</taxon>
        <taxon>Ustilaginomycetes</taxon>
        <taxon>Ustilaginales</taxon>
        <taxon>Ustilaginaceae</taxon>
        <taxon>Moesziomyces</taxon>
    </lineage>
</organism>
<protein>
    <submittedName>
        <fullName evidence="2">Uncharacterized protein</fullName>
    </submittedName>
</protein>
<evidence type="ECO:0000256" key="1">
    <source>
        <dbReference type="SAM" id="MobiDB-lite"/>
    </source>
</evidence>
<gene>
    <name evidence="2" type="ORF">PAN0_004c2459</name>
</gene>
<proteinExistence type="predicted"/>
<dbReference type="EMBL" id="DF830071">
    <property type="protein sequence ID" value="GAK64248.1"/>
    <property type="molecule type" value="Genomic_DNA"/>
</dbReference>
<evidence type="ECO:0000313" key="3">
    <source>
        <dbReference type="Proteomes" id="UP000053758"/>
    </source>
</evidence>
<dbReference type="AlphaFoldDB" id="A0A081CC52"/>
<name>A0A081CC52_PSEA2</name>
<sequence>MGQGKAAERELDADNSLLVLVKKEGLAFANGMLVFTAKRTSDERRQADTIKQHEGYTGLKAPFGVQAVDGSIRHSDEAGSLSALSRIALFNAGDVSPCFSGVRGGAAVMFGAKQFGSDAKTWQMSTRPRSELLLTRPNPGPRQSTEALHAAMGRPYSWLQQHIAAEGLGSHTRADPRKLTGGPALLHSQNVAEASSALSDGSPATRNAKKLGSTTPSHCTRTALALHSHCTRKLRSLMHPLSLLRLVSWSATPRPRLWWSGDPRLVLQTTPAPTICRILTTITDSSPATDIAKLDR</sequence>
<dbReference type="HOGENOM" id="CLU_940074_0_0_1"/>
<dbReference type="GeneID" id="26303119"/>